<comment type="subcellular location">
    <subcellularLocation>
        <location evidence="1">Cell membrane</location>
        <topology evidence="1">Single-pass type II membrane protein</topology>
    </subcellularLocation>
</comment>
<gene>
    <name evidence="8" type="ORF">DL240_04765</name>
</gene>
<organism evidence="8 9">
    <name type="scientific">Lujinxingia litoralis</name>
    <dbReference type="NCBI Taxonomy" id="2211119"/>
    <lineage>
        <taxon>Bacteria</taxon>
        <taxon>Deltaproteobacteria</taxon>
        <taxon>Bradymonadales</taxon>
        <taxon>Lujinxingiaceae</taxon>
        <taxon>Lujinxingia</taxon>
    </lineage>
</organism>
<keyword evidence="9" id="KW-1185">Reference proteome</keyword>
<protein>
    <recommendedName>
        <fullName evidence="10">Cell division protein FtsL</fullName>
    </recommendedName>
</protein>
<comment type="caution">
    <text evidence="8">The sequence shown here is derived from an EMBL/GenBank/DDBJ whole genome shotgun (WGS) entry which is preliminary data.</text>
</comment>
<keyword evidence="6" id="KW-0472">Membrane</keyword>
<evidence type="ECO:0000313" key="8">
    <source>
        <dbReference type="EMBL" id="RAL23477.1"/>
    </source>
</evidence>
<keyword evidence="3" id="KW-0132">Cell division</keyword>
<keyword evidence="4" id="KW-0812">Transmembrane</keyword>
<proteinExistence type="predicted"/>
<evidence type="ECO:0000256" key="4">
    <source>
        <dbReference type="ARBA" id="ARBA00022692"/>
    </source>
</evidence>
<dbReference type="GO" id="GO:0005886">
    <property type="term" value="C:plasma membrane"/>
    <property type="evidence" value="ECO:0007669"/>
    <property type="project" value="UniProtKB-SubCell"/>
</dbReference>
<dbReference type="GO" id="GO:0051301">
    <property type="term" value="P:cell division"/>
    <property type="evidence" value="ECO:0007669"/>
    <property type="project" value="UniProtKB-KW"/>
</dbReference>
<dbReference type="AlphaFoldDB" id="A0A328CBI5"/>
<dbReference type="Proteomes" id="UP000249169">
    <property type="component" value="Unassembled WGS sequence"/>
</dbReference>
<evidence type="ECO:0000256" key="7">
    <source>
        <dbReference type="ARBA" id="ARBA00023306"/>
    </source>
</evidence>
<evidence type="ECO:0000256" key="1">
    <source>
        <dbReference type="ARBA" id="ARBA00004401"/>
    </source>
</evidence>
<evidence type="ECO:0008006" key="10">
    <source>
        <dbReference type="Google" id="ProtNLM"/>
    </source>
</evidence>
<accession>A0A328CBI5</accession>
<keyword evidence="7" id="KW-0131">Cell cycle</keyword>
<evidence type="ECO:0000313" key="9">
    <source>
        <dbReference type="Proteomes" id="UP000249169"/>
    </source>
</evidence>
<keyword evidence="5" id="KW-1133">Transmembrane helix</keyword>
<keyword evidence="2" id="KW-1003">Cell membrane</keyword>
<evidence type="ECO:0000256" key="2">
    <source>
        <dbReference type="ARBA" id="ARBA00022475"/>
    </source>
</evidence>
<evidence type="ECO:0000256" key="6">
    <source>
        <dbReference type="ARBA" id="ARBA00023136"/>
    </source>
</evidence>
<sequence length="121" mass="13543">MRTVMKSMMLRALRDLGEVCKVLVVVGVPGALLLFHVWQEYQITQAGYAIAEVTQEHRDLLEEHKRLTVEATMHGRADRVALTAREQFGLEPARPEQIIVLDVQGGPEEHASLNPGAVFTR</sequence>
<dbReference type="InterPro" id="IPR011922">
    <property type="entry name" value="Cell_div_FtsL"/>
</dbReference>
<dbReference type="EMBL" id="QHKO01000002">
    <property type="protein sequence ID" value="RAL23477.1"/>
    <property type="molecule type" value="Genomic_DNA"/>
</dbReference>
<evidence type="ECO:0000256" key="5">
    <source>
        <dbReference type="ARBA" id="ARBA00022989"/>
    </source>
</evidence>
<name>A0A328CBI5_9DELT</name>
<dbReference type="Pfam" id="PF04999">
    <property type="entry name" value="FtsL"/>
    <property type="match status" value="1"/>
</dbReference>
<evidence type="ECO:0000256" key="3">
    <source>
        <dbReference type="ARBA" id="ARBA00022618"/>
    </source>
</evidence>
<reference evidence="8 9" key="1">
    <citation type="submission" date="2018-05" db="EMBL/GenBank/DDBJ databases">
        <title>Lujinxingia marina gen. nov. sp. nov., a new facultative anaerobic member of the class Deltaproteobacteria, and proposal of Lujinxingaceae fam. nov.</title>
        <authorList>
            <person name="Li C.-M."/>
        </authorList>
    </citation>
    <scope>NUCLEOTIDE SEQUENCE [LARGE SCALE GENOMIC DNA]</scope>
    <source>
        <strain evidence="8 9">B210</strain>
    </source>
</reference>